<evidence type="ECO:0000313" key="2">
    <source>
        <dbReference type="Proteomes" id="UP000683925"/>
    </source>
</evidence>
<comment type="caution">
    <text evidence="1">The sequence shown here is derived from an EMBL/GenBank/DDBJ whole genome shotgun (WGS) entry which is preliminary data.</text>
</comment>
<accession>A0A8S1WGE7</accession>
<gene>
    <name evidence="1" type="ORF">POCTA_138.1.T0840198</name>
</gene>
<keyword evidence="2" id="KW-1185">Reference proteome</keyword>
<organism evidence="1 2">
    <name type="scientific">Paramecium octaurelia</name>
    <dbReference type="NCBI Taxonomy" id="43137"/>
    <lineage>
        <taxon>Eukaryota</taxon>
        <taxon>Sar</taxon>
        <taxon>Alveolata</taxon>
        <taxon>Ciliophora</taxon>
        <taxon>Intramacronucleata</taxon>
        <taxon>Oligohymenophorea</taxon>
        <taxon>Peniculida</taxon>
        <taxon>Parameciidae</taxon>
        <taxon>Paramecium</taxon>
    </lineage>
</organism>
<dbReference type="AlphaFoldDB" id="A0A8S1WGE7"/>
<dbReference type="EMBL" id="CAJJDP010000083">
    <property type="protein sequence ID" value="CAD8185036.1"/>
    <property type="molecule type" value="Genomic_DNA"/>
</dbReference>
<sequence length="162" mass="19546">MLVINAKGRNSKNSMKFKFKQLDRNQKFVQVSMVINSFLEATCGEGVNIQKNKELDRTKNRMNEVKFCKIKNDSHQELALGVFQYVQRQERRRMMNINLRLLCEKYLNRIHERMNDLIKKMLVQKVLSQVEERIQSQKKDNNYKFKLLLQLIKQIQQLFFLF</sequence>
<reference evidence="1" key="1">
    <citation type="submission" date="2021-01" db="EMBL/GenBank/DDBJ databases">
        <authorList>
            <consortium name="Genoscope - CEA"/>
            <person name="William W."/>
        </authorList>
    </citation>
    <scope>NUCLEOTIDE SEQUENCE</scope>
</reference>
<protein>
    <submittedName>
        <fullName evidence="1">Uncharacterized protein</fullName>
    </submittedName>
</protein>
<dbReference type="OrthoDB" id="10509968at2759"/>
<name>A0A8S1WGE7_PAROT</name>
<dbReference type="Proteomes" id="UP000683925">
    <property type="component" value="Unassembled WGS sequence"/>
</dbReference>
<proteinExistence type="predicted"/>
<dbReference type="OMA" id="MMNINLR"/>
<evidence type="ECO:0000313" key="1">
    <source>
        <dbReference type="EMBL" id="CAD8185036.1"/>
    </source>
</evidence>